<dbReference type="EMBL" id="ML978325">
    <property type="protein sequence ID" value="KAF2023785.1"/>
    <property type="molecule type" value="Genomic_DNA"/>
</dbReference>
<keyword evidence="3" id="KW-1185">Reference proteome</keyword>
<accession>A0A9P4GXH4</accession>
<organism evidence="2 3">
    <name type="scientific">Setomelanomma holmii</name>
    <dbReference type="NCBI Taxonomy" id="210430"/>
    <lineage>
        <taxon>Eukaryota</taxon>
        <taxon>Fungi</taxon>
        <taxon>Dikarya</taxon>
        <taxon>Ascomycota</taxon>
        <taxon>Pezizomycotina</taxon>
        <taxon>Dothideomycetes</taxon>
        <taxon>Pleosporomycetidae</taxon>
        <taxon>Pleosporales</taxon>
        <taxon>Pleosporineae</taxon>
        <taxon>Phaeosphaeriaceae</taxon>
        <taxon>Setomelanomma</taxon>
    </lineage>
</organism>
<proteinExistence type="predicted"/>
<feature type="region of interest" description="Disordered" evidence="1">
    <location>
        <begin position="161"/>
        <end position="180"/>
    </location>
</feature>
<dbReference type="OrthoDB" id="10631115at2759"/>
<name>A0A9P4GXH4_9PLEO</name>
<dbReference type="Proteomes" id="UP000799777">
    <property type="component" value="Unassembled WGS sequence"/>
</dbReference>
<sequence length="427" mass="48010">MPHPKLLDQARLDRYLAAARRRKDIRSAFEEVLPSVCNLAPRAVGAWQSHISEYWSPTFWHDLRELGVRLPSQPSKNLIETLYKVARQSASLKVFACNIRMRFLGGSGSYFVNALKNLIPRPDLEAQAQASKLELTKQYLSDYFDAVDSRACPEPCASEADNWAATSAEEDDSSEEEILTSTRTDLVTPNQYLPGEETAEEQGSAQVSNFEDEEPIITENLQHDKQTRPAKRVRSASPELARRRQLSLPYSTPIRTHLESVRPSPLSSSSSADNLIFTHDNDESVVTAMTGTPSVNVQPVTDRVQKLRHGEWSSSLAAVRDVVEAADATSVSLTAAKAELSRCQRTYKDVQIRVQHVLYLDGFASKYLLSGMMRPVQTRLKWLEDDRDKQEQYQQFRMTSEAQPDDLEFALPAIDSDPLIARVAEVK</sequence>
<comment type="caution">
    <text evidence="2">The sequence shown here is derived from an EMBL/GenBank/DDBJ whole genome shotgun (WGS) entry which is preliminary data.</text>
</comment>
<gene>
    <name evidence="2" type="ORF">EK21DRAFT_118442</name>
</gene>
<reference evidence="2" key="1">
    <citation type="journal article" date="2020" name="Stud. Mycol.">
        <title>101 Dothideomycetes genomes: a test case for predicting lifestyles and emergence of pathogens.</title>
        <authorList>
            <person name="Haridas S."/>
            <person name="Albert R."/>
            <person name="Binder M."/>
            <person name="Bloem J."/>
            <person name="Labutti K."/>
            <person name="Salamov A."/>
            <person name="Andreopoulos B."/>
            <person name="Baker S."/>
            <person name="Barry K."/>
            <person name="Bills G."/>
            <person name="Bluhm B."/>
            <person name="Cannon C."/>
            <person name="Castanera R."/>
            <person name="Culley D."/>
            <person name="Daum C."/>
            <person name="Ezra D."/>
            <person name="Gonzalez J."/>
            <person name="Henrissat B."/>
            <person name="Kuo A."/>
            <person name="Liang C."/>
            <person name="Lipzen A."/>
            <person name="Lutzoni F."/>
            <person name="Magnuson J."/>
            <person name="Mondo S."/>
            <person name="Nolan M."/>
            <person name="Ohm R."/>
            <person name="Pangilinan J."/>
            <person name="Park H.-J."/>
            <person name="Ramirez L."/>
            <person name="Alfaro M."/>
            <person name="Sun H."/>
            <person name="Tritt A."/>
            <person name="Yoshinaga Y."/>
            <person name="Zwiers L.-H."/>
            <person name="Turgeon B."/>
            <person name="Goodwin S."/>
            <person name="Spatafora J."/>
            <person name="Crous P."/>
            <person name="Grigoriev I."/>
        </authorList>
    </citation>
    <scope>NUCLEOTIDE SEQUENCE</scope>
    <source>
        <strain evidence="2">CBS 110217</strain>
    </source>
</reference>
<protein>
    <submittedName>
        <fullName evidence="2">Uncharacterized protein</fullName>
    </submittedName>
</protein>
<feature type="compositionally biased region" description="Acidic residues" evidence="1">
    <location>
        <begin position="168"/>
        <end position="178"/>
    </location>
</feature>
<evidence type="ECO:0000313" key="3">
    <source>
        <dbReference type="Proteomes" id="UP000799777"/>
    </source>
</evidence>
<evidence type="ECO:0000313" key="2">
    <source>
        <dbReference type="EMBL" id="KAF2023785.1"/>
    </source>
</evidence>
<evidence type="ECO:0000256" key="1">
    <source>
        <dbReference type="SAM" id="MobiDB-lite"/>
    </source>
</evidence>
<dbReference type="AlphaFoldDB" id="A0A9P4GXH4"/>
<feature type="region of interest" description="Disordered" evidence="1">
    <location>
        <begin position="219"/>
        <end position="246"/>
    </location>
</feature>